<protein>
    <submittedName>
        <fullName evidence="2">Uncharacterized protein</fullName>
    </submittedName>
</protein>
<reference evidence="2 3" key="1">
    <citation type="journal article" date="2023" name="Plants (Basel)">
        <title>Bridging the Gap: Combining Genomics and Transcriptomics Approaches to Understand Stylosanthes scabra, an Orphan Legume from the Brazilian Caatinga.</title>
        <authorList>
            <person name="Ferreira-Neto J.R.C."/>
            <person name="da Silva M.D."/>
            <person name="Binneck E."/>
            <person name="de Melo N.F."/>
            <person name="da Silva R.H."/>
            <person name="de Melo A.L.T.M."/>
            <person name="Pandolfi V."/>
            <person name="Bustamante F.O."/>
            <person name="Brasileiro-Vidal A.C."/>
            <person name="Benko-Iseppon A.M."/>
        </authorList>
    </citation>
    <scope>NUCLEOTIDE SEQUENCE [LARGE SCALE GENOMIC DNA]</scope>
    <source>
        <tissue evidence="2">Leaves</tissue>
    </source>
</reference>
<proteinExistence type="predicted"/>
<feature type="non-terminal residue" evidence="2">
    <location>
        <position position="64"/>
    </location>
</feature>
<gene>
    <name evidence="2" type="ORF">PIB30_077172</name>
</gene>
<evidence type="ECO:0000256" key="1">
    <source>
        <dbReference type="SAM" id="MobiDB-lite"/>
    </source>
</evidence>
<dbReference type="Proteomes" id="UP001341840">
    <property type="component" value="Unassembled WGS sequence"/>
</dbReference>
<comment type="caution">
    <text evidence="2">The sequence shown here is derived from an EMBL/GenBank/DDBJ whole genome shotgun (WGS) entry which is preliminary data.</text>
</comment>
<evidence type="ECO:0000313" key="2">
    <source>
        <dbReference type="EMBL" id="MED6223753.1"/>
    </source>
</evidence>
<feature type="region of interest" description="Disordered" evidence="1">
    <location>
        <begin position="1"/>
        <end position="30"/>
    </location>
</feature>
<name>A0ABU6ZP15_9FABA</name>
<organism evidence="2 3">
    <name type="scientific">Stylosanthes scabra</name>
    <dbReference type="NCBI Taxonomy" id="79078"/>
    <lineage>
        <taxon>Eukaryota</taxon>
        <taxon>Viridiplantae</taxon>
        <taxon>Streptophyta</taxon>
        <taxon>Embryophyta</taxon>
        <taxon>Tracheophyta</taxon>
        <taxon>Spermatophyta</taxon>
        <taxon>Magnoliopsida</taxon>
        <taxon>eudicotyledons</taxon>
        <taxon>Gunneridae</taxon>
        <taxon>Pentapetalae</taxon>
        <taxon>rosids</taxon>
        <taxon>fabids</taxon>
        <taxon>Fabales</taxon>
        <taxon>Fabaceae</taxon>
        <taxon>Papilionoideae</taxon>
        <taxon>50 kb inversion clade</taxon>
        <taxon>dalbergioids sensu lato</taxon>
        <taxon>Dalbergieae</taxon>
        <taxon>Pterocarpus clade</taxon>
        <taxon>Stylosanthes</taxon>
    </lineage>
</organism>
<dbReference type="EMBL" id="JASCZI010272891">
    <property type="protein sequence ID" value="MED6223753.1"/>
    <property type="molecule type" value="Genomic_DNA"/>
</dbReference>
<feature type="compositionally biased region" description="Basic and acidic residues" evidence="1">
    <location>
        <begin position="12"/>
        <end position="30"/>
    </location>
</feature>
<evidence type="ECO:0000313" key="3">
    <source>
        <dbReference type="Proteomes" id="UP001341840"/>
    </source>
</evidence>
<accession>A0ABU6ZP15</accession>
<sequence length="64" mass="7579">MMAPAGLGAAAIEKRDKRSRVSEFEGRKTESWEDAMRRRKGLHRHVIAELHHHRRRRCNTPIFM</sequence>
<keyword evidence="3" id="KW-1185">Reference proteome</keyword>